<evidence type="ECO:0000259" key="2">
    <source>
        <dbReference type="PROSITE" id="PS50943"/>
    </source>
</evidence>
<dbReference type="PANTHER" id="PTHR46558">
    <property type="entry name" value="TRACRIPTIONAL REGULATORY PROTEIN-RELATED-RELATED"/>
    <property type="match status" value="1"/>
</dbReference>
<dbReference type="Pfam" id="PF01381">
    <property type="entry name" value="HTH_3"/>
    <property type="match status" value="1"/>
</dbReference>
<name>A0AAQ3Y7R0_9ENTE</name>
<evidence type="ECO:0000313" key="4">
    <source>
        <dbReference type="Proteomes" id="UP000194948"/>
    </source>
</evidence>
<feature type="domain" description="HTH cro/C1-type" evidence="2">
    <location>
        <begin position="5"/>
        <end position="51"/>
    </location>
</feature>
<dbReference type="EMBL" id="CP147244">
    <property type="protein sequence ID" value="WYK01374.1"/>
    <property type="molecule type" value="Genomic_DNA"/>
</dbReference>
<dbReference type="InterPro" id="IPR001387">
    <property type="entry name" value="Cro/C1-type_HTH"/>
</dbReference>
<evidence type="ECO:0000256" key="1">
    <source>
        <dbReference type="ARBA" id="ARBA00023125"/>
    </source>
</evidence>
<reference evidence="3" key="1">
    <citation type="submission" date="2017-05" db="EMBL/GenBank/DDBJ databases">
        <authorList>
            <consortium name="The Broad Institute Genomics Platform"/>
            <consortium name="The Broad Institute Genomic Center for Infectious Diseases"/>
            <person name="Earl A."/>
            <person name="Manson A."/>
            <person name="Schwartman J."/>
            <person name="Gilmore M."/>
            <person name="Abouelleil A."/>
            <person name="Cao P."/>
            <person name="Chapman S."/>
            <person name="Cusick C."/>
            <person name="Shea T."/>
            <person name="Young S."/>
            <person name="Neafsey D."/>
            <person name="Nusbaum C."/>
            <person name="Birren B."/>
        </authorList>
    </citation>
    <scope>NUCLEOTIDE SEQUENCE</scope>
    <source>
        <strain evidence="3">7F3_DIV0205</strain>
    </source>
</reference>
<dbReference type="SMART" id="SM00530">
    <property type="entry name" value="HTH_XRE"/>
    <property type="match status" value="1"/>
</dbReference>
<evidence type="ECO:0000313" key="3">
    <source>
        <dbReference type="EMBL" id="WYK01374.1"/>
    </source>
</evidence>
<protein>
    <recommendedName>
        <fullName evidence="2">HTH cro/C1-type domain-containing protein</fullName>
    </recommendedName>
</protein>
<dbReference type="RefSeq" id="WP_086314946.1">
    <property type="nucleotide sequence ID" value="NZ_CP147244.1"/>
</dbReference>
<dbReference type="Proteomes" id="UP000194948">
    <property type="component" value="Chromosome"/>
</dbReference>
<keyword evidence="4" id="KW-1185">Reference proteome</keyword>
<accession>A0AAQ3Y7R0</accession>
<dbReference type="PANTHER" id="PTHR46558:SF15">
    <property type="entry name" value="HELIX-TURN-HELIX DOMAIN PROTEIN"/>
    <property type="match status" value="1"/>
</dbReference>
<dbReference type="Gene3D" id="1.10.260.40">
    <property type="entry name" value="lambda repressor-like DNA-binding domains"/>
    <property type="match status" value="1"/>
</dbReference>
<reference evidence="3" key="2">
    <citation type="submission" date="2024-03" db="EMBL/GenBank/DDBJ databases">
        <title>The Genome Sequence of Enterococcus sp. DIV0205d.</title>
        <authorList>
            <consortium name="The Broad Institute Genomics Platform"/>
            <consortium name="The Broad Institute Microbial Omics Core"/>
            <consortium name="The Broad Institute Genomic Center for Infectious Diseases"/>
            <person name="Earl A."/>
            <person name="Manson A."/>
            <person name="Gilmore M."/>
            <person name="Schwartman J."/>
            <person name="Shea T."/>
            <person name="Abouelleil A."/>
            <person name="Cao P."/>
            <person name="Chapman S."/>
            <person name="Cusick C."/>
            <person name="Young S."/>
            <person name="Neafsey D."/>
            <person name="Nusbaum C."/>
            <person name="Birren B."/>
        </authorList>
    </citation>
    <scope>NUCLEOTIDE SEQUENCE</scope>
    <source>
        <strain evidence="3">7F3_DIV0205</strain>
    </source>
</reference>
<keyword evidence="1" id="KW-0238">DNA-binding</keyword>
<sequence length="60" mass="7065">MITDVKKKRQQLNLTQQELADILYVTRQSISNWENGKSHPNSDILKMLSNIQIDCHKQRN</sequence>
<dbReference type="GO" id="GO:0003677">
    <property type="term" value="F:DNA binding"/>
    <property type="evidence" value="ECO:0007669"/>
    <property type="project" value="UniProtKB-KW"/>
</dbReference>
<organism evidence="3 4">
    <name type="scientific">Candidatus Enterococcus palustris</name>
    <dbReference type="NCBI Taxonomy" id="1834189"/>
    <lineage>
        <taxon>Bacteria</taxon>
        <taxon>Bacillati</taxon>
        <taxon>Bacillota</taxon>
        <taxon>Bacilli</taxon>
        <taxon>Lactobacillales</taxon>
        <taxon>Enterococcaceae</taxon>
        <taxon>Enterococcus</taxon>
    </lineage>
</organism>
<dbReference type="CDD" id="cd00093">
    <property type="entry name" value="HTH_XRE"/>
    <property type="match status" value="1"/>
</dbReference>
<dbReference type="InterPro" id="IPR010982">
    <property type="entry name" value="Lambda_DNA-bd_dom_sf"/>
</dbReference>
<gene>
    <name evidence="3" type="ORF">A5821_002511</name>
</gene>
<proteinExistence type="predicted"/>
<dbReference type="SUPFAM" id="SSF47413">
    <property type="entry name" value="lambda repressor-like DNA-binding domains"/>
    <property type="match status" value="1"/>
</dbReference>
<dbReference type="PROSITE" id="PS50943">
    <property type="entry name" value="HTH_CROC1"/>
    <property type="match status" value="1"/>
</dbReference>
<dbReference type="AlphaFoldDB" id="A0AAQ3Y7R0"/>